<proteinExistence type="predicted"/>
<name>A0ACB9Z7L4_9PEZI</name>
<sequence>MQHYIPTTEHRCFVPSEQLTQKRAANPSAGNYRGDTTLPANNGSHVSPHANTNLWLTNLPANMEMSTLLDCIAEFKPGRVRSTVVNRPTATSKTSAASVSFFRRQDAEVLFHTIRSQQMIIEGMFPRVQWNRNRVAEEQEVPIPCSRVLLIAGYPEFVNKDWLTGFFGRKFVGQVDAFIDHGTVDDVTGPISRVEVRFGSWRCQAHFAAKAIDAELKGFIETEYGTDPCAV</sequence>
<dbReference type="EMBL" id="MU393452">
    <property type="protein sequence ID" value="KAI4866990.1"/>
    <property type="molecule type" value="Genomic_DNA"/>
</dbReference>
<protein>
    <submittedName>
        <fullName evidence="1">Uncharacterized protein</fullName>
    </submittedName>
</protein>
<reference evidence="1 2" key="1">
    <citation type="journal article" date="2022" name="New Phytol.">
        <title>Ecological generalism drives hyperdiversity of secondary metabolite gene clusters in xylarialean endophytes.</title>
        <authorList>
            <person name="Franco M.E.E."/>
            <person name="Wisecaver J.H."/>
            <person name="Arnold A.E."/>
            <person name="Ju Y.M."/>
            <person name="Slot J.C."/>
            <person name="Ahrendt S."/>
            <person name="Moore L.P."/>
            <person name="Eastman K.E."/>
            <person name="Scott K."/>
            <person name="Konkel Z."/>
            <person name="Mondo S.J."/>
            <person name="Kuo A."/>
            <person name="Hayes R.D."/>
            <person name="Haridas S."/>
            <person name="Andreopoulos B."/>
            <person name="Riley R."/>
            <person name="LaButti K."/>
            <person name="Pangilinan J."/>
            <person name="Lipzen A."/>
            <person name="Amirebrahimi M."/>
            <person name="Yan J."/>
            <person name="Adam C."/>
            <person name="Keymanesh K."/>
            <person name="Ng V."/>
            <person name="Louie K."/>
            <person name="Northen T."/>
            <person name="Drula E."/>
            <person name="Henrissat B."/>
            <person name="Hsieh H.M."/>
            <person name="Youens-Clark K."/>
            <person name="Lutzoni F."/>
            <person name="Miadlikowska J."/>
            <person name="Eastwood D.C."/>
            <person name="Hamelin R.C."/>
            <person name="Grigoriev I.V."/>
            <person name="U'Ren J.M."/>
        </authorList>
    </citation>
    <scope>NUCLEOTIDE SEQUENCE [LARGE SCALE GENOMIC DNA]</scope>
    <source>
        <strain evidence="1 2">CBS 119005</strain>
    </source>
</reference>
<gene>
    <name evidence="1" type="ORF">F4820DRAFT_446511</name>
</gene>
<comment type="caution">
    <text evidence="1">The sequence shown here is derived from an EMBL/GenBank/DDBJ whole genome shotgun (WGS) entry which is preliminary data.</text>
</comment>
<keyword evidence="2" id="KW-1185">Reference proteome</keyword>
<accession>A0ACB9Z7L4</accession>
<organism evidence="1 2">
    <name type="scientific">Hypoxylon rubiginosum</name>
    <dbReference type="NCBI Taxonomy" id="110542"/>
    <lineage>
        <taxon>Eukaryota</taxon>
        <taxon>Fungi</taxon>
        <taxon>Dikarya</taxon>
        <taxon>Ascomycota</taxon>
        <taxon>Pezizomycotina</taxon>
        <taxon>Sordariomycetes</taxon>
        <taxon>Xylariomycetidae</taxon>
        <taxon>Xylariales</taxon>
        <taxon>Hypoxylaceae</taxon>
        <taxon>Hypoxylon</taxon>
    </lineage>
</organism>
<evidence type="ECO:0000313" key="2">
    <source>
        <dbReference type="Proteomes" id="UP001497700"/>
    </source>
</evidence>
<evidence type="ECO:0000313" key="1">
    <source>
        <dbReference type="EMBL" id="KAI4866990.1"/>
    </source>
</evidence>
<dbReference type="Proteomes" id="UP001497700">
    <property type="component" value="Unassembled WGS sequence"/>
</dbReference>